<proteinExistence type="predicted"/>
<name>A0A2I2KKQ0_9ACTN</name>
<evidence type="ECO:0000313" key="2">
    <source>
        <dbReference type="EMBL" id="SNQ46248.1"/>
    </source>
</evidence>
<feature type="region of interest" description="Disordered" evidence="1">
    <location>
        <begin position="1"/>
        <end position="57"/>
    </location>
</feature>
<dbReference type="AlphaFoldDB" id="A0A2I2KKQ0"/>
<evidence type="ECO:0000256" key="1">
    <source>
        <dbReference type="SAM" id="MobiDB-lite"/>
    </source>
</evidence>
<keyword evidence="3" id="KW-1185">Reference proteome</keyword>
<accession>A0A2I2KKQ0</accession>
<feature type="compositionally biased region" description="Basic residues" evidence="1">
    <location>
        <begin position="14"/>
        <end position="26"/>
    </location>
</feature>
<gene>
    <name evidence="2" type="ORF">FRACA_1300019</name>
</gene>
<evidence type="ECO:0000313" key="3">
    <source>
        <dbReference type="Proteomes" id="UP000234331"/>
    </source>
</evidence>
<sequence length="57" mass="6121">MISRAAFVWTHPPAARRRPTAPRHHPFMINPGVGGDLERRGGGGLPVEGEWPPGKAA</sequence>
<protein>
    <submittedName>
        <fullName evidence="2">Uncharacterized protein</fullName>
    </submittedName>
</protein>
<organism evidence="2 3">
    <name type="scientific">Frankia canadensis</name>
    <dbReference type="NCBI Taxonomy" id="1836972"/>
    <lineage>
        <taxon>Bacteria</taxon>
        <taxon>Bacillati</taxon>
        <taxon>Actinomycetota</taxon>
        <taxon>Actinomycetes</taxon>
        <taxon>Frankiales</taxon>
        <taxon>Frankiaceae</taxon>
        <taxon>Frankia</taxon>
    </lineage>
</organism>
<dbReference type="EMBL" id="FZMO01000036">
    <property type="protein sequence ID" value="SNQ46248.1"/>
    <property type="molecule type" value="Genomic_DNA"/>
</dbReference>
<dbReference type="Proteomes" id="UP000234331">
    <property type="component" value="Unassembled WGS sequence"/>
</dbReference>
<reference evidence="2 3" key="1">
    <citation type="submission" date="2017-06" db="EMBL/GenBank/DDBJ databases">
        <authorList>
            <person name="Kim H.J."/>
            <person name="Triplett B.A."/>
        </authorList>
    </citation>
    <scope>NUCLEOTIDE SEQUENCE [LARGE SCALE GENOMIC DNA]</scope>
    <source>
        <strain evidence="2">FRACA_ARgP5</strain>
    </source>
</reference>